<dbReference type="Proteomes" id="UP001601992">
    <property type="component" value="Unassembled WGS sequence"/>
</dbReference>
<dbReference type="InterPro" id="IPR011051">
    <property type="entry name" value="RmlC_Cupin_sf"/>
</dbReference>
<evidence type="ECO:0000313" key="1">
    <source>
        <dbReference type="EMBL" id="MFF3566545.1"/>
    </source>
</evidence>
<keyword evidence="2" id="KW-1185">Reference proteome</keyword>
<protein>
    <recommendedName>
        <fullName evidence="3">Mannose-6-phosphate isomerase, cupin superfamily</fullName>
    </recommendedName>
</protein>
<evidence type="ECO:0000313" key="2">
    <source>
        <dbReference type="Proteomes" id="UP001601992"/>
    </source>
</evidence>
<dbReference type="SUPFAM" id="SSF51182">
    <property type="entry name" value="RmlC-like cupins"/>
    <property type="match status" value="1"/>
</dbReference>
<organism evidence="1 2">
    <name type="scientific">Nocardia jiangxiensis</name>
    <dbReference type="NCBI Taxonomy" id="282685"/>
    <lineage>
        <taxon>Bacteria</taxon>
        <taxon>Bacillati</taxon>
        <taxon>Actinomycetota</taxon>
        <taxon>Actinomycetes</taxon>
        <taxon>Mycobacteriales</taxon>
        <taxon>Nocardiaceae</taxon>
        <taxon>Nocardia</taxon>
    </lineage>
</organism>
<comment type="caution">
    <text evidence="1">The sequence shown here is derived from an EMBL/GenBank/DDBJ whole genome shotgun (WGS) entry which is preliminary data.</text>
</comment>
<gene>
    <name evidence="1" type="ORF">ACFYXQ_02060</name>
</gene>
<accession>A0ABW6RRB0</accession>
<dbReference type="RefSeq" id="WP_040828752.1">
    <property type="nucleotide sequence ID" value="NZ_JBIAQY010000001.1"/>
</dbReference>
<dbReference type="EMBL" id="JBIAQY010000001">
    <property type="protein sequence ID" value="MFF3566545.1"/>
    <property type="molecule type" value="Genomic_DNA"/>
</dbReference>
<evidence type="ECO:0008006" key="3">
    <source>
        <dbReference type="Google" id="ProtNLM"/>
    </source>
</evidence>
<name>A0ABW6RRB0_9NOCA</name>
<sequence length="284" mass="31450">MHIVDTTRLPWELVVPNTRGGDVWRKVILAAKGGKQVSYDIRFERFGEGDRGYNSIRHRHDFEQLRFAALGRMDLGFDVLEEGDVGYFPANAYYGPQKCEGALILVAQWGDRFVTKEESDAAVAELSKHGEFRDGIYHAVGEGGRPFNKDPLNAIWEQVFGEPYKPQKPRYRQPVLITPSAFGWSESDGVTQSRKHGVFTENGLAVESVQWHTDGSFEAPAGDPRPTFLFTTKGSFTHDGQEFGPHTGVWAESGEGVTVGGESGSELLMVRFPAPSSRITLGLS</sequence>
<proteinExistence type="predicted"/>
<reference evidence="1 2" key="1">
    <citation type="submission" date="2024-10" db="EMBL/GenBank/DDBJ databases">
        <title>The Natural Products Discovery Center: Release of the First 8490 Sequenced Strains for Exploring Actinobacteria Biosynthetic Diversity.</title>
        <authorList>
            <person name="Kalkreuter E."/>
            <person name="Kautsar S.A."/>
            <person name="Yang D."/>
            <person name="Bader C.D."/>
            <person name="Teijaro C.N."/>
            <person name="Fluegel L."/>
            <person name="Davis C.M."/>
            <person name="Simpson J.R."/>
            <person name="Lauterbach L."/>
            <person name="Steele A.D."/>
            <person name="Gui C."/>
            <person name="Meng S."/>
            <person name="Li G."/>
            <person name="Viehrig K."/>
            <person name="Ye F."/>
            <person name="Su P."/>
            <person name="Kiefer A.F."/>
            <person name="Nichols A."/>
            <person name="Cepeda A.J."/>
            <person name="Yan W."/>
            <person name="Fan B."/>
            <person name="Jiang Y."/>
            <person name="Adhikari A."/>
            <person name="Zheng C.-J."/>
            <person name="Schuster L."/>
            <person name="Cowan T.M."/>
            <person name="Smanski M.J."/>
            <person name="Chevrette M.G."/>
            <person name="De Carvalho L.P.S."/>
            <person name="Shen B."/>
        </authorList>
    </citation>
    <scope>NUCLEOTIDE SEQUENCE [LARGE SCALE GENOMIC DNA]</scope>
    <source>
        <strain evidence="1 2">NPDC002593</strain>
    </source>
</reference>